<feature type="transmembrane region" description="Helical" evidence="1">
    <location>
        <begin position="46"/>
        <end position="64"/>
    </location>
</feature>
<accession>A0A0G1TG91</accession>
<reference evidence="2 3" key="1">
    <citation type="journal article" date="2015" name="Nature">
        <title>rRNA introns, odd ribosomes, and small enigmatic genomes across a large radiation of phyla.</title>
        <authorList>
            <person name="Brown C.T."/>
            <person name="Hug L.A."/>
            <person name="Thomas B.C."/>
            <person name="Sharon I."/>
            <person name="Castelle C.J."/>
            <person name="Singh A."/>
            <person name="Wilkins M.J."/>
            <person name="Williams K.H."/>
            <person name="Banfield J.F."/>
        </authorList>
    </citation>
    <scope>NUCLEOTIDE SEQUENCE [LARGE SCALE GENOMIC DNA]</scope>
</reference>
<evidence type="ECO:0000256" key="1">
    <source>
        <dbReference type="SAM" id="Phobius"/>
    </source>
</evidence>
<protein>
    <submittedName>
        <fullName evidence="2">Uncharacterized protein</fullName>
    </submittedName>
</protein>
<organism evidence="2 3">
    <name type="scientific">Berkelbacteria bacterium GW2011_GWA2_46_7</name>
    <dbReference type="NCBI Taxonomy" id="1618335"/>
    <lineage>
        <taxon>Bacteria</taxon>
        <taxon>Candidatus Berkelbacteria</taxon>
    </lineage>
</organism>
<gene>
    <name evidence="2" type="ORF">UX60_C0005G0006</name>
</gene>
<sequence length="170" mass="19874">MKNFFTSRFATLGDYFSSQQFVWSDFKNLFNWSYWTESGLPPQTPYSLTALIVVVVLIVGLVFWRRRLKAAQLQVPIFEGSINQLANIIAFIVVMAISYAFFRSQQIAYLSSRLVVLGSLLVILVWTGWVALYVFRIAPPKRREYLEKERFFRYIPKKKEKRSSGKDTVH</sequence>
<name>A0A0G1TG91_9BACT</name>
<keyword evidence="1" id="KW-1133">Transmembrane helix</keyword>
<dbReference type="Proteomes" id="UP000034487">
    <property type="component" value="Unassembled WGS sequence"/>
</dbReference>
<dbReference type="AlphaFoldDB" id="A0A0G1TG91"/>
<evidence type="ECO:0000313" key="2">
    <source>
        <dbReference type="EMBL" id="KKU44450.1"/>
    </source>
</evidence>
<keyword evidence="1" id="KW-0472">Membrane</keyword>
<dbReference type="EMBL" id="LCMV01000005">
    <property type="protein sequence ID" value="KKU44450.1"/>
    <property type="molecule type" value="Genomic_DNA"/>
</dbReference>
<proteinExistence type="predicted"/>
<keyword evidence="1" id="KW-0812">Transmembrane</keyword>
<comment type="caution">
    <text evidence="2">The sequence shown here is derived from an EMBL/GenBank/DDBJ whole genome shotgun (WGS) entry which is preliminary data.</text>
</comment>
<feature type="transmembrane region" description="Helical" evidence="1">
    <location>
        <begin position="114"/>
        <end position="135"/>
    </location>
</feature>
<feature type="transmembrane region" description="Helical" evidence="1">
    <location>
        <begin position="85"/>
        <end position="102"/>
    </location>
</feature>
<evidence type="ECO:0000313" key="3">
    <source>
        <dbReference type="Proteomes" id="UP000034487"/>
    </source>
</evidence>